<protein>
    <submittedName>
        <fullName evidence="1">Uncharacterized protein</fullName>
    </submittedName>
</protein>
<organism evidence="1 2">
    <name type="scientific">Myriangium duriaei CBS 260.36</name>
    <dbReference type="NCBI Taxonomy" id="1168546"/>
    <lineage>
        <taxon>Eukaryota</taxon>
        <taxon>Fungi</taxon>
        <taxon>Dikarya</taxon>
        <taxon>Ascomycota</taxon>
        <taxon>Pezizomycotina</taxon>
        <taxon>Dothideomycetes</taxon>
        <taxon>Dothideomycetidae</taxon>
        <taxon>Myriangiales</taxon>
        <taxon>Myriangiaceae</taxon>
        <taxon>Myriangium</taxon>
    </lineage>
</organism>
<comment type="caution">
    <text evidence="1">The sequence shown here is derived from an EMBL/GenBank/DDBJ whole genome shotgun (WGS) entry which is preliminary data.</text>
</comment>
<dbReference type="OrthoDB" id="3919993at2759"/>
<accession>A0A9P4IXY3</accession>
<dbReference type="AlphaFoldDB" id="A0A9P4IXY3"/>
<proteinExistence type="predicted"/>
<keyword evidence="2" id="KW-1185">Reference proteome</keyword>
<reference evidence="1" key="1">
    <citation type="journal article" date="2020" name="Stud. Mycol.">
        <title>101 Dothideomycetes genomes: a test case for predicting lifestyles and emergence of pathogens.</title>
        <authorList>
            <person name="Haridas S."/>
            <person name="Albert R."/>
            <person name="Binder M."/>
            <person name="Bloem J."/>
            <person name="Labutti K."/>
            <person name="Salamov A."/>
            <person name="Andreopoulos B."/>
            <person name="Baker S."/>
            <person name="Barry K."/>
            <person name="Bills G."/>
            <person name="Bluhm B."/>
            <person name="Cannon C."/>
            <person name="Castanera R."/>
            <person name="Culley D."/>
            <person name="Daum C."/>
            <person name="Ezra D."/>
            <person name="Gonzalez J."/>
            <person name="Henrissat B."/>
            <person name="Kuo A."/>
            <person name="Liang C."/>
            <person name="Lipzen A."/>
            <person name="Lutzoni F."/>
            <person name="Magnuson J."/>
            <person name="Mondo S."/>
            <person name="Nolan M."/>
            <person name="Ohm R."/>
            <person name="Pangilinan J."/>
            <person name="Park H.-J."/>
            <person name="Ramirez L."/>
            <person name="Alfaro M."/>
            <person name="Sun H."/>
            <person name="Tritt A."/>
            <person name="Yoshinaga Y."/>
            <person name="Zwiers L.-H."/>
            <person name="Turgeon B."/>
            <person name="Goodwin S."/>
            <person name="Spatafora J."/>
            <person name="Crous P."/>
            <person name="Grigoriev I."/>
        </authorList>
    </citation>
    <scope>NUCLEOTIDE SEQUENCE</scope>
    <source>
        <strain evidence="1">CBS 260.36</strain>
    </source>
</reference>
<gene>
    <name evidence="1" type="ORF">K461DRAFT_295028</name>
</gene>
<dbReference type="EMBL" id="ML996088">
    <property type="protein sequence ID" value="KAF2150924.1"/>
    <property type="molecule type" value="Genomic_DNA"/>
</dbReference>
<name>A0A9P4IXY3_9PEZI</name>
<dbReference type="Proteomes" id="UP000799439">
    <property type="component" value="Unassembled WGS sequence"/>
</dbReference>
<evidence type="ECO:0000313" key="2">
    <source>
        <dbReference type="Proteomes" id="UP000799439"/>
    </source>
</evidence>
<evidence type="ECO:0000313" key="1">
    <source>
        <dbReference type="EMBL" id="KAF2150924.1"/>
    </source>
</evidence>
<sequence>MAPSELIIPRSGEIKKVKTDILHDVYFCTYYLTRDTKRIRSPISGINATALVASCQCIVQDVHGILPSIPQQSSTALAATATSDSKSEVVLRKEYRNPRYFCYYENARPRTPSPSFFKNHIKCKPDLINDQSVYLINLRNNVSSTHVQTSAKSTGFTTAEHTTTKSKSHTTTQARSNTSSLARNLTAVTRPTTTSVSFAFNFNYDSSEYYNSNNYHSNHYIENSSNYDINNFASHDYNLNNYYNFNDNSNNIFHNGYNIHDYIINNDDDDNSHYSNYYNYHSYCNYDNYVQFLRRNPNLYFWDHGD</sequence>